<keyword evidence="5" id="KW-0482">Metalloprotease</keyword>
<accession>A0ABV1GTM7</accession>
<feature type="chain" id="PRO_5045216908" evidence="1">
    <location>
        <begin position="25"/>
        <end position="862"/>
    </location>
</feature>
<keyword evidence="6" id="KW-1185">Reference proteome</keyword>
<comment type="caution">
    <text evidence="5">The sequence shown here is derived from an EMBL/GenBank/DDBJ whole genome shotgun (WGS) entry which is preliminary data.</text>
</comment>
<evidence type="ECO:0000259" key="2">
    <source>
        <dbReference type="Pfam" id="PF16313"/>
    </source>
</evidence>
<dbReference type="Gene3D" id="3.40.390.10">
    <property type="entry name" value="Collagenase (Catalytic Domain)"/>
    <property type="match status" value="1"/>
</dbReference>
<sequence>MRNNLLLALSALCVLLCCTAPASAFSDLRKRESKKERAAGAKKPGKYEKLFEKGVEKRASGTFATLHKVNGKLYLEFPLELLGREMLLSSATVQTSDSRFCIVGYRTRTPMHLRFTVRDTLLTILRVNARPDRPDDGNPQAAALAAQNFADPVWEGCRILAYNPDSTALVFDATKLLSDCSDPAMEPVSPHIGTYDLYFTPDKKLTSILELGAYDKSLSVTTRFSGRTSVKDKGVVMYEKYPLTVTARRTLLLLPGNKMKPRISDQRVGVFLTSKQRLPDGSPTETYTLANRWRLEPSDPAAYARGERVKPVEPIVFYLDSLFPPAWKGAIRRGVLRWNDAFGRIGFADAVEVRDFPADDPAFDPDNLEYSCIRYVPSQVENAMGPSWIDPATGEIINASILICNDVIRLAAAWRFLQTAQVDERVRTADIPEELLMETLSGVAAHEAGHCLGLMHNMAASSAFPTDSLRSAAFTRKYGITPSIMDYARFNYVAQPGDKGVRLAPSDLGVYDYYAIEWLYRWYPGDKSVREEQAEGEKLIDAKEGDPMYRYAPQQVLSRYDPSAVEEDLGDDAVKSGAYGVSNLKLIAAGMDDWIGGGDPDYKLRKDLFRKMVDQYHRYIYTAMHNVGGIRLDNSRRSVGEGTRFVSTSASVQEASLRWVLRELSDCDWLVMKAHATGYPLGYYQNYMQETLFESMRKRLISLCAGVTLSSYLAQEEPFTVGDYLDVVYEELWENVVGQKPLTPSCRIMQRHSIVLLNSKIKAMGGHALFMLAYAPDDADLELFGLDRAAAEESASLGKGYGWQPTIDVAALDETETAFFTLLTKLRTLLTERMPRVAEDEKTYYRAMLYSVEQMIGSRNLK</sequence>
<proteinExistence type="predicted"/>
<reference evidence="5 6" key="1">
    <citation type="submission" date="2024-03" db="EMBL/GenBank/DDBJ databases">
        <title>Human intestinal bacterial collection.</title>
        <authorList>
            <person name="Pauvert C."/>
            <person name="Hitch T.C.A."/>
            <person name="Clavel T."/>
        </authorList>
    </citation>
    <scope>NUCLEOTIDE SEQUENCE [LARGE SCALE GENOMIC DNA]</scope>
    <source>
        <strain evidence="5 6">CLA-KB-H122</strain>
    </source>
</reference>
<protein>
    <submittedName>
        <fullName evidence="5">Zinc-dependent metalloprotease</fullName>
    </submittedName>
</protein>
<dbReference type="InterPro" id="IPR033428">
    <property type="entry name" value="DUF5118"/>
</dbReference>
<keyword evidence="5" id="KW-0378">Hydrolase</keyword>
<dbReference type="InterPro" id="IPR032534">
    <property type="entry name" value="EcxA_zinc-bd"/>
</dbReference>
<feature type="domain" description="EcxA zinc-binding" evidence="2">
    <location>
        <begin position="430"/>
        <end position="737"/>
    </location>
</feature>
<dbReference type="InterPro" id="IPR034032">
    <property type="entry name" value="Zn_MMP-like_bac"/>
</dbReference>
<evidence type="ECO:0000259" key="4">
    <source>
        <dbReference type="Pfam" id="PF17162"/>
    </source>
</evidence>
<name>A0ABV1GTM7_9BACT</name>
<gene>
    <name evidence="5" type="ORF">WMO46_02140</name>
</gene>
<dbReference type="Pfam" id="PF17162">
    <property type="entry name" value="DUF5118"/>
    <property type="match status" value="1"/>
</dbReference>
<dbReference type="Proteomes" id="UP001460202">
    <property type="component" value="Unassembled WGS sequence"/>
</dbReference>
<dbReference type="CDD" id="cd04276">
    <property type="entry name" value="ZnMc_MMP_like_2"/>
    <property type="match status" value="1"/>
</dbReference>
<dbReference type="EMBL" id="JBBMFL010000002">
    <property type="protein sequence ID" value="MEQ2543749.1"/>
    <property type="molecule type" value="Genomic_DNA"/>
</dbReference>
<dbReference type="PANTHER" id="PTHR38478">
    <property type="entry name" value="PEPTIDASE M1A AND M12B"/>
    <property type="match status" value="1"/>
</dbReference>
<dbReference type="GO" id="GO:0008237">
    <property type="term" value="F:metallopeptidase activity"/>
    <property type="evidence" value="ECO:0007669"/>
    <property type="project" value="UniProtKB-KW"/>
</dbReference>
<feature type="signal peptide" evidence="1">
    <location>
        <begin position="1"/>
        <end position="24"/>
    </location>
</feature>
<dbReference type="PANTHER" id="PTHR38478:SF1">
    <property type="entry name" value="ZINC DEPENDENT METALLOPROTEASE DOMAIN LIPOPROTEIN"/>
    <property type="match status" value="1"/>
</dbReference>
<dbReference type="SUPFAM" id="SSF55486">
    <property type="entry name" value="Metalloproteases ('zincins'), catalytic domain"/>
    <property type="match status" value="1"/>
</dbReference>
<evidence type="ECO:0000259" key="3">
    <source>
        <dbReference type="Pfam" id="PF17148"/>
    </source>
</evidence>
<feature type="domain" description="DUF5117" evidence="3">
    <location>
        <begin position="111"/>
        <end position="298"/>
    </location>
</feature>
<dbReference type="InterPro" id="IPR024079">
    <property type="entry name" value="MetalloPept_cat_dom_sf"/>
</dbReference>
<evidence type="ECO:0000313" key="6">
    <source>
        <dbReference type="Proteomes" id="UP001460202"/>
    </source>
</evidence>
<evidence type="ECO:0000313" key="5">
    <source>
        <dbReference type="EMBL" id="MEQ2543749.1"/>
    </source>
</evidence>
<keyword evidence="5" id="KW-0645">Protease</keyword>
<evidence type="ECO:0000256" key="1">
    <source>
        <dbReference type="SAM" id="SignalP"/>
    </source>
</evidence>
<dbReference type="InterPro" id="IPR033413">
    <property type="entry name" value="DUF5117"/>
</dbReference>
<feature type="domain" description="DUF5118" evidence="4">
    <location>
        <begin position="45"/>
        <end position="93"/>
    </location>
</feature>
<dbReference type="Pfam" id="PF16313">
    <property type="entry name" value="DUF4953"/>
    <property type="match status" value="1"/>
</dbReference>
<dbReference type="RefSeq" id="WP_349093686.1">
    <property type="nucleotide sequence ID" value="NZ_JBBMFL010000002.1"/>
</dbReference>
<dbReference type="Pfam" id="PF17148">
    <property type="entry name" value="DUF5117"/>
    <property type="match status" value="1"/>
</dbReference>
<keyword evidence="1" id="KW-0732">Signal</keyword>
<organism evidence="5 6">
    <name type="scientific">Alistipes intestinihominis</name>
    <dbReference type="NCBI Taxonomy" id="3133172"/>
    <lineage>
        <taxon>Bacteria</taxon>
        <taxon>Pseudomonadati</taxon>
        <taxon>Bacteroidota</taxon>
        <taxon>Bacteroidia</taxon>
        <taxon>Bacteroidales</taxon>
        <taxon>Rikenellaceae</taxon>
        <taxon>Alistipes</taxon>
    </lineage>
</organism>